<feature type="compositionally biased region" description="Polar residues" evidence="8">
    <location>
        <begin position="334"/>
        <end position="350"/>
    </location>
</feature>
<evidence type="ECO:0000259" key="9">
    <source>
        <dbReference type="PROSITE" id="PS50157"/>
    </source>
</evidence>
<organism evidence="10 11">
    <name type="scientific">Trichuris muris</name>
    <name type="common">Mouse whipworm</name>
    <dbReference type="NCBI Taxonomy" id="70415"/>
    <lineage>
        <taxon>Eukaryota</taxon>
        <taxon>Metazoa</taxon>
        <taxon>Ecdysozoa</taxon>
        <taxon>Nematoda</taxon>
        <taxon>Enoplea</taxon>
        <taxon>Dorylaimia</taxon>
        <taxon>Trichinellida</taxon>
        <taxon>Trichuridae</taxon>
        <taxon>Trichuris</taxon>
    </lineage>
</organism>
<dbReference type="STRING" id="70415.A0A5S6QPG3"/>
<dbReference type="FunFam" id="3.30.160.60:FF:000452">
    <property type="entry name" value="Transcription factor Ovo-like 2"/>
    <property type="match status" value="1"/>
</dbReference>
<dbReference type="PANTHER" id="PTHR10032:SF271">
    <property type="entry name" value="RH12261P-RELATED"/>
    <property type="match status" value="1"/>
</dbReference>
<dbReference type="GO" id="GO:0008270">
    <property type="term" value="F:zinc ion binding"/>
    <property type="evidence" value="ECO:0007669"/>
    <property type="project" value="UniProtKB-KW"/>
</dbReference>
<dbReference type="PANTHER" id="PTHR10032">
    <property type="entry name" value="ZINC FINGER PROTEIN WITH KRAB AND SCAN DOMAINS"/>
    <property type="match status" value="1"/>
</dbReference>
<dbReference type="GO" id="GO:0048731">
    <property type="term" value="P:system development"/>
    <property type="evidence" value="ECO:0007669"/>
    <property type="project" value="UniProtKB-ARBA"/>
</dbReference>
<evidence type="ECO:0000256" key="7">
    <source>
        <dbReference type="PROSITE-ProRule" id="PRU00042"/>
    </source>
</evidence>
<keyword evidence="4 7" id="KW-0863">Zinc-finger</keyword>
<dbReference type="WBParaSite" id="TMUE_2000009068.1">
    <property type="protein sequence ID" value="TMUE_2000009068.1"/>
    <property type="gene ID" value="WBGene00293956"/>
</dbReference>
<dbReference type="InterPro" id="IPR027756">
    <property type="entry name" value="Ovo-like"/>
</dbReference>
<evidence type="ECO:0000256" key="6">
    <source>
        <dbReference type="ARBA" id="ARBA00023242"/>
    </source>
</evidence>
<dbReference type="PROSITE" id="PS00028">
    <property type="entry name" value="ZINC_FINGER_C2H2_1"/>
    <property type="match status" value="3"/>
</dbReference>
<dbReference type="AlphaFoldDB" id="A0A5S6QPG3"/>
<dbReference type="InterPro" id="IPR036236">
    <property type="entry name" value="Znf_C2H2_sf"/>
</dbReference>
<keyword evidence="10" id="KW-1185">Reference proteome</keyword>
<feature type="domain" description="C2H2-type" evidence="9">
    <location>
        <begin position="225"/>
        <end position="252"/>
    </location>
</feature>
<accession>A0A5S6QPG3</accession>
<evidence type="ECO:0000256" key="8">
    <source>
        <dbReference type="SAM" id="MobiDB-lite"/>
    </source>
</evidence>
<dbReference type="Pfam" id="PF13912">
    <property type="entry name" value="zf-C2H2_6"/>
    <property type="match status" value="1"/>
</dbReference>
<reference evidence="11" key="1">
    <citation type="submission" date="2019-12" db="UniProtKB">
        <authorList>
            <consortium name="WormBaseParasite"/>
        </authorList>
    </citation>
    <scope>IDENTIFICATION</scope>
</reference>
<evidence type="ECO:0000256" key="5">
    <source>
        <dbReference type="ARBA" id="ARBA00022833"/>
    </source>
</evidence>
<dbReference type="PROSITE" id="PS50157">
    <property type="entry name" value="ZINC_FINGER_C2H2_2"/>
    <property type="match status" value="3"/>
</dbReference>
<protein>
    <submittedName>
        <fullName evidence="11">C2H2-type domain-containing protein</fullName>
    </submittedName>
</protein>
<dbReference type="GO" id="GO:0000981">
    <property type="term" value="F:DNA-binding transcription factor activity, RNA polymerase II-specific"/>
    <property type="evidence" value="ECO:0007669"/>
    <property type="project" value="TreeGrafter"/>
</dbReference>
<name>A0A5S6QPG3_TRIMR</name>
<dbReference type="FunFam" id="3.30.160.60:FF:000246">
    <property type="entry name" value="Transcription factor Ovo-like 2"/>
    <property type="match status" value="1"/>
</dbReference>
<keyword evidence="6" id="KW-0539">Nucleus</keyword>
<feature type="domain" description="C2H2-type" evidence="9">
    <location>
        <begin position="197"/>
        <end position="224"/>
    </location>
</feature>
<dbReference type="Gene3D" id="3.30.160.60">
    <property type="entry name" value="Classic Zinc Finger"/>
    <property type="match status" value="2"/>
</dbReference>
<keyword evidence="2" id="KW-0479">Metal-binding</keyword>
<dbReference type="GO" id="GO:0003006">
    <property type="term" value="P:developmental process involved in reproduction"/>
    <property type="evidence" value="ECO:0007669"/>
    <property type="project" value="UniProtKB-ARBA"/>
</dbReference>
<keyword evidence="5" id="KW-0862">Zinc</keyword>
<evidence type="ECO:0000256" key="4">
    <source>
        <dbReference type="ARBA" id="ARBA00022771"/>
    </source>
</evidence>
<evidence type="ECO:0000256" key="1">
    <source>
        <dbReference type="ARBA" id="ARBA00004123"/>
    </source>
</evidence>
<dbReference type="GO" id="GO:0009913">
    <property type="term" value="P:epidermal cell differentiation"/>
    <property type="evidence" value="ECO:0007669"/>
    <property type="project" value="TreeGrafter"/>
</dbReference>
<dbReference type="Proteomes" id="UP000046395">
    <property type="component" value="Unassembled WGS sequence"/>
</dbReference>
<dbReference type="InterPro" id="IPR013087">
    <property type="entry name" value="Znf_C2H2_type"/>
</dbReference>
<proteinExistence type="predicted"/>
<dbReference type="GO" id="GO:0009887">
    <property type="term" value="P:animal organ morphogenesis"/>
    <property type="evidence" value="ECO:0007669"/>
    <property type="project" value="UniProtKB-ARBA"/>
</dbReference>
<dbReference type="SMART" id="SM00355">
    <property type="entry name" value="ZnF_C2H2"/>
    <property type="match status" value="4"/>
</dbReference>
<evidence type="ECO:0000313" key="10">
    <source>
        <dbReference type="Proteomes" id="UP000046395"/>
    </source>
</evidence>
<feature type="domain" description="C2H2-type" evidence="9">
    <location>
        <begin position="253"/>
        <end position="281"/>
    </location>
</feature>
<comment type="subcellular location">
    <subcellularLocation>
        <location evidence="1">Nucleus</location>
    </subcellularLocation>
</comment>
<dbReference type="GO" id="GO:0000978">
    <property type="term" value="F:RNA polymerase II cis-regulatory region sequence-specific DNA binding"/>
    <property type="evidence" value="ECO:0007669"/>
    <property type="project" value="TreeGrafter"/>
</dbReference>
<feature type="region of interest" description="Disordered" evidence="8">
    <location>
        <begin position="331"/>
        <end position="350"/>
    </location>
</feature>
<keyword evidence="3" id="KW-0677">Repeat</keyword>
<evidence type="ECO:0000256" key="2">
    <source>
        <dbReference type="ARBA" id="ARBA00022723"/>
    </source>
</evidence>
<dbReference type="SUPFAM" id="SSF57667">
    <property type="entry name" value="beta-beta-alpha zinc fingers"/>
    <property type="match status" value="1"/>
</dbReference>
<evidence type="ECO:0000313" key="11">
    <source>
        <dbReference type="WBParaSite" id="TMUE_2000009068.1"/>
    </source>
</evidence>
<dbReference type="GO" id="GO:0005634">
    <property type="term" value="C:nucleus"/>
    <property type="evidence" value="ECO:0007669"/>
    <property type="project" value="UniProtKB-SubCell"/>
</dbReference>
<sequence>MSRAHLDQVSIEYSSQLRLPAREQTVLRRYAPELTNRQATDSGDVLSSLPLSWGSYPPECLFPLLPKLPLPMAPLVTNEASLGLWPIAYGNMGLWGSRYGSFGMMNPFPYNLAAMQTRNLFEVQHPVLPLNSLGQLGKKSREPAAPFQDALLSGRIEWVNGGYGIKNPLVNCGNLPTSSYGQIAAEQSATEGEGREYPCQVCKKKFPLQRLLNRHSKCHLEIKRYLCTFCGKGFNDTFDLKRHTRTHTGVRPYKCDLCEKSFTQRCSLESHLKKVHGVEHNYAYKERRSKIYVCEDCGFTSTAVDAYLQHTKALHPLTAALQKIGKRTAKHYKSPSSVGPASSVDSTCSS</sequence>
<evidence type="ECO:0000256" key="3">
    <source>
        <dbReference type="ARBA" id="ARBA00022737"/>
    </source>
</evidence>
<dbReference type="Pfam" id="PF00096">
    <property type="entry name" value="zf-C2H2"/>
    <property type="match status" value="2"/>
</dbReference>